<evidence type="ECO:0000256" key="9">
    <source>
        <dbReference type="RuleBase" id="RU003514"/>
    </source>
</evidence>
<evidence type="ECO:0000256" key="1">
    <source>
        <dbReference type="ARBA" id="ARBA00009762"/>
    </source>
</evidence>
<feature type="region of interest" description="Disordered" evidence="10">
    <location>
        <begin position="1"/>
        <end position="30"/>
    </location>
</feature>
<dbReference type="GeneID" id="25560144"/>
<dbReference type="SUPFAM" id="SSF56747">
    <property type="entry name" value="Prim-pol domain"/>
    <property type="match status" value="1"/>
</dbReference>
<feature type="compositionally biased region" description="Basic and acidic residues" evidence="10">
    <location>
        <begin position="18"/>
        <end position="30"/>
    </location>
</feature>
<feature type="compositionally biased region" description="Low complexity" evidence="10">
    <location>
        <begin position="1"/>
        <end position="14"/>
    </location>
</feature>
<dbReference type="InterPro" id="IPR014052">
    <property type="entry name" value="DNA_primase_ssu_euk/arc"/>
</dbReference>
<comment type="similarity">
    <text evidence="1 9">Belongs to the eukaryotic-type primase small subunit family.</text>
</comment>
<keyword evidence="8" id="KW-0804">Transcription</keyword>
<dbReference type="eggNOG" id="KOG2851">
    <property type="taxonomic scope" value="Eukaryota"/>
</dbReference>
<evidence type="ECO:0000256" key="4">
    <source>
        <dbReference type="ARBA" id="ARBA00022679"/>
    </source>
</evidence>
<accession>A0A0L0D858</accession>
<dbReference type="STRING" id="461836.A0A0L0D858"/>
<evidence type="ECO:0000256" key="10">
    <source>
        <dbReference type="SAM" id="MobiDB-lite"/>
    </source>
</evidence>
<dbReference type="AlphaFoldDB" id="A0A0L0D858"/>
<dbReference type="GO" id="GO:0003899">
    <property type="term" value="F:DNA-directed RNA polymerase activity"/>
    <property type="evidence" value="ECO:0007669"/>
    <property type="project" value="InterPro"/>
</dbReference>
<dbReference type="GO" id="GO:0046872">
    <property type="term" value="F:metal ion binding"/>
    <property type="evidence" value="ECO:0007669"/>
    <property type="project" value="UniProtKB-KW"/>
</dbReference>
<dbReference type="OrthoDB" id="19606at2759"/>
<evidence type="ECO:0000256" key="2">
    <source>
        <dbReference type="ARBA" id="ARBA00022478"/>
    </source>
</evidence>
<dbReference type="NCBIfam" id="TIGR00335">
    <property type="entry name" value="primase_sml"/>
    <property type="match status" value="1"/>
</dbReference>
<dbReference type="GO" id="GO:0006269">
    <property type="term" value="P:DNA replication, synthesis of primer"/>
    <property type="evidence" value="ECO:0007669"/>
    <property type="project" value="UniProtKB-KW"/>
</dbReference>
<dbReference type="EC" id="2.7.7.-" evidence="9"/>
<evidence type="ECO:0000313" key="12">
    <source>
        <dbReference type="Proteomes" id="UP000054408"/>
    </source>
</evidence>
<dbReference type="CDD" id="cd04860">
    <property type="entry name" value="AE_Prim_S"/>
    <property type="match status" value="1"/>
</dbReference>
<dbReference type="GO" id="GO:0005658">
    <property type="term" value="C:alpha DNA polymerase:primase complex"/>
    <property type="evidence" value="ECO:0007669"/>
    <property type="project" value="UniProtKB-ARBA"/>
</dbReference>
<keyword evidence="6 9" id="KW-0235">DNA replication</keyword>
<dbReference type="PANTHER" id="PTHR10536">
    <property type="entry name" value="DNA PRIMASE SMALL SUBUNIT"/>
    <property type="match status" value="1"/>
</dbReference>
<evidence type="ECO:0000256" key="8">
    <source>
        <dbReference type="ARBA" id="ARBA00023163"/>
    </source>
</evidence>
<dbReference type="RefSeq" id="XP_013762614.1">
    <property type="nucleotide sequence ID" value="XM_013907160.1"/>
</dbReference>
<evidence type="ECO:0000256" key="6">
    <source>
        <dbReference type="ARBA" id="ARBA00022705"/>
    </source>
</evidence>
<evidence type="ECO:0000256" key="7">
    <source>
        <dbReference type="ARBA" id="ARBA00022723"/>
    </source>
</evidence>
<evidence type="ECO:0000313" key="11">
    <source>
        <dbReference type="EMBL" id="KNC48557.1"/>
    </source>
</evidence>
<dbReference type="Pfam" id="PF01896">
    <property type="entry name" value="DNA_primase_S"/>
    <property type="match status" value="1"/>
</dbReference>
<keyword evidence="7" id="KW-0479">Metal-binding</keyword>
<reference evidence="11 12" key="1">
    <citation type="submission" date="2010-05" db="EMBL/GenBank/DDBJ databases">
        <title>The Genome Sequence of Thecamonas trahens ATCC 50062.</title>
        <authorList>
            <consortium name="The Broad Institute Genome Sequencing Platform"/>
            <person name="Russ C."/>
            <person name="Cuomo C."/>
            <person name="Shea T."/>
            <person name="Young S.K."/>
            <person name="Zeng Q."/>
            <person name="Koehrsen M."/>
            <person name="Haas B."/>
            <person name="Borodovsky M."/>
            <person name="Guigo R."/>
            <person name="Alvarado L."/>
            <person name="Berlin A."/>
            <person name="Bochicchio J."/>
            <person name="Borenstein D."/>
            <person name="Chapman S."/>
            <person name="Chen Z."/>
            <person name="Freedman E."/>
            <person name="Gellesch M."/>
            <person name="Goldberg J."/>
            <person name="Griggs A."/>
            <person name="Gujja S."/>
            <person name="Heilman E."/>
            <person name="Heiman D."/>
            <person name="Hepburn T."/>
            <person name="Howarth C."/>
            <person name="Jen D."/>
            <person name="Larson L."/>
            <person name="Mehta T."/>
            <person name="Park D."/>
            <person name="Pearson M."/>
            <person name="Roberts A."/>
            <person name="Saif S."/>
            <person name="Shenoy N."/>
            <person name="Sisk P."/>
            <person name="Stolte C."/>
            <person name="Sykes S."/>
            <person name="Thomson T."/>
            <person name="Walk T."/>
            <person name="White J."/>
            <person name="Yandava C."/>
            <person name="Burger G."/>
            <person name="Gray M.W."/>
            <person name="Holland P.W.H."/>
            <person name="King N."/>
            <person name="Lang F.B.F."/>
            <person name="Roger A.J."/>
            <person name="Ruiz-Trillo I."/>
            <person name="Lander E."/>
            <person name="Nusbaum C."/>
        </authorList>
    </citation>
    <scope>NUCLEOTIDE SEQUENCE [LARGE SCALE GENOMIC DNA]</scope>
    <source>
        <strain evidence="11 12">ATCC 50062</strain>
    </source>
</reference>
<keyword evidence="3 9" id="KW-0639">Primosome</keyword>
<proteinExistence type="inferred from homology"/>
<evidence type="ECO:0000256" key="5">
    <source>
        <dbReference type="ARBA" id="ARBA00022695"/>
    </source>
</evidence>
<protein>
    <recommendedName>
        <fullName evidence="9">DNA primase</fullName>
        <ecNumber evidence="9">2.7.7.-</ecNumber>
    </recommendedName>
</protein>
<sequence length="493" mass="54380">MSDTPPANATSSPSPMSPEKDESRGTKRRVDEVVAGEASQVNVAPTELSDEFPELLRFYYSRLFPFAPFFEWLSYGDVSGTSVAAATGLGAAGVGEAAAGGRGDGMGLQGSYVSRREFSFTLEDDVYIRYQSFASAAELEAEIRKKRPFKIDIGAVYNAPPKDHKTIPAGAFKPLEKELVFDIDMTDYDEVRTCCSGADICTKCWPFMTIAIRVLDTALREDFGFEHLLWVYSGRRGIHCWVCDPRARALSQNGRSAVAEYLNLIRGSEDSGRKVFVTTPMHPSVERAAAVVEEYFEELVLEEQGMFGCAERWDKILPLISDESARAGIRNALIQQDGDNALGVWEGIKDMYAQNSYRSADLTEIMLQFCYPRLDIHVSKGLNHLLKSPFCVHPKTGRVCVPLDPARVADFSPFDVPTVSQLAAELTEAAKAPAPSADEPSPMDVASQSGRAYSLTSLKPYFGYFENVFLKSLLASIREIKQEAAIREGVIDF</sequence>
<dbReference type="InterPro" id="IPR002755">
    <property type="entry name" value="DNA_primase_S"/>
</dbReference>
<dbReference type="Proteomes" id="UP000054408">
    <property type="component" value="Unassembled WGS sequence"/>
</dbReference>
<dbReference type="EMBL" id="GL349434">
    <property type="protein sequence ID" value="KNC48557.1"/>
    <property type="molecule type" value="Genomic_DNA"/>
</dbReference>
<evidence type="ECO:0000256" key="3">
    <source>
        <dbReference type="ARBA" id="ARBA00022515"/>
    </source>
</evidence>
<organism evidence="11 12">
    <name type="scientific">Thecamonas trahens ATCC 50062</name>
    <dbReference type="NCBI Taxonomy" id="461836"/>
    <lineage>
        <taxon>Eukaryota</taxon>
        <taxon>Apusozoa</taxon>
        <taxon>Apusomonadida</taxon>
        <taxon>Apusomonadidae</taxon>
        <taxon>Thecamonas</taxon>
    </lineage>
</organism>
<dbReference type="Gene3D" id="3.90.920.10">
    <property type="entry name" value="DNA primase, PRIM domain"/>
    <property type="match status" value="1"/>
</dbReference>
<keyword evidence="4 9" id="KW-0808">Transferase</keyword>
<keyword evidence="5" id="KW-0548">Nucleotidyltransferase</keyword>
<keyword evidence="12" id="KW-1185">Reference proteome</keyword>
<dbReference type="OMA" id="NVTRGFN"/>
<name>A0A0L0D858_THETB</name>
<keyword evidence="2 9" id="KW-0240">DNA-directed RNA polymerase</keyword>
<gene>
    <name evidence="11" type="ORF">AMSG_00333</name>
</gene>